<dbReference type="AlphaFoldDB" id="A0A8E6B2Q6"/>
<protein>
    <submittedName>
        <fullName evidence="2">Helix-turn-helix transcriptional regulator</fullName>
    </submittedName>
</protein>
<dbReference type="KEGG" id="tsph:KIH39_18150"/>
<proteinExistence type="predicted"/>
<gene>
    <name evidence="2" type="ORF">KIH39_18150</name>
</gene>
<dbReference type="InterPro" id="IPR001387">
    <property type="entry name" value="Cro/C1-type_HTH"/>
</dbReference>
<dbReference type="Proteomes" id="UP000676194">
    <property type="component" value="Chromosome"/>
</dbReference>
<dbReference type="PROSITE" id="PS50943">
    <property type="entry name" value="HTH_CROC1"/>
    <property type="match status" value="1"/>
</dbReference>
<dbReference type="SUPFAM" id="SSF47413">
    <property type="entry name" value="lambda repressor-like DNA-binding domains"/>
    <property type="match status" value="1"/>
</dbReference>
<keyword evidence="3" id="KW-1185">Reference proteome</keyword>
<dbReference type="InterPro" id="IPR010982">
    <property type="entry name" value="Lambda_DNA-bd_dom_sf"/>
</dbReference>
<dbReference type="EMBL" id="CP074694">
    <property type="protein sequence ID" value="QVL30762.1"/>
    <property type="molecule type" value="Genomic_DNA"/>
</dbReference>
<reference evidence="2" key="1">
    <citation type="submission" date="2021-05" db="EMBL/GenBank/DDBJ databases">
        <title>Complete genome sequence of the cellulolytic planctomycete Telmatocola sphagniphila SP2T and characterization of the first cellulase from planctomycetes.</title>
        <authorList>
            <person name="Rakitin A.L."/>
            <person name="Beletsky A.V."/>
            <person name="Naumoff D.G."/>
            <person name="Kulichevskaya I.S."/>
            <person name="Mardanov A.V."/>
            <person name="Ravin N.V."/>
            <person name="Dedysh S.N."/>
        </authorList>
    </citation>
    <scope>NUCLEOTIDE SEQUENCE</scope>
    <source>
        <strain evidence="2">SP2T</strain>
    </source>
</reference>
<accession>A0A8E6B2Q6</accession>
<organism evidence="2 3">
    <name type="scientific">Telmatocola sphagniphila</name>
    <dbReference type="NCBI Taxonomy" id="1123043"/>
    <lineage>
        <taxon>Bacteria</taxon>
        <taxon>Pseudomonadati</taxon>
        <taxon>Planctomycetota</taxon>
        <taxon>Planctomycetia</taxon>
        <taxon>Gemmatales</taxon>
        <taxon>Gemmataceae</taxon>
    </lineage>
</organism>
<name>A0A8E6B2Q6_9BACT</name>
<dbReference type="RefSeq" id="WP_213494645.1">
    <property type="nucleotide sequence ID" value="NZ_CP074694.1"/>
</dbReference>
<dbReference type="GO" id="GO:0003677">
    <property type="term" value="F:DNA binding"/>
    <property type="evidence" value="ECO:0007669"/>
    <property type="project" value="InterPro"/>
</dbReference>
<evidence type="ECO:0000259" key="1">
    <source>
        <dbReference type="PROSITE" id="PS50943"/>
    </source>
</evidence>
<feature type="domain" description="HTH cro/C1-type" evidence="1">
    <location>
        <begin position="13"/>
        <end position="67"/>
    </location>
</feature>
<sequence>MSEKSRRFFGEILKEERLRAGLTQAGLARQSQVHRLKIVRIETAEYSPVWEELLQLAAALRVPIQKFITGKTRPPGGLKGIAQELYQLGIKDYVVEGALVPGAFRRIEEVIALVLRGDRPDSRIVDALPLVLANQELNIGLAFAFAKLYDRRVRVRLAWLCDVTIALSRLPDFPIPISYPEVLEKITKRVKKPTEPDDLGLAGKQRVSSPIWRRWNITYAGTMESFQIRLRELTARETKGERL</sequence>
<evidence type="ECO:0000313" key="2">
    <source>
        <dbReference type="EMBL" id="QVL30762.1"/>
    </source>
</evidence>
<dbReference type="Gene3D" id="1.10.260.40">
    <property type="entry name" value="lambda repressor-like DNA-binding domains"/>
    <property type="match status" value="1"/>
</dbReference>
<dbReference type="Pfam" id="PF13560">
    <property type="entry name" value="HTH_31"/>
    <property type="match status" value="1"/>
</dbReference>
<dbReference type="SMART" id="SM00530">
    <property type="entry name" value="HTH_XRE"/>
    <property type="match status" value="1"/>
</dbReference>
<dbReference type="CDD" id="cd00093">
    <property type="entry name" value="HTH_XRE"/>
    <property type="match status" value="1"/>
</dbReference>
<evidence type="ECO:0000313" key="3">
    <source>
        <dbReference type="Proteomes" id="UP000676194"/>
    </source>
</evidence>